<feature type="domain" description="Xylanolytic transcriptional activator regulatory" evidence="10">
    <location>
        <begin position="729"/>
        <end position="800"/>
    </location>
</feature>
<keyword evidence="9" id="KW-0472">Membrane</keyword>
<evidence type="ECO:0000256" key="4">
    <source>
        <dbReference type="ARBA" id="ARBA00023125"/>
    </source>
</evidence>
<feature type="compositionally biased region" description="Low complexity" evidence="8">
    <location>
        <begin position="488"/>
        <end position="502"/>
    </location>
</feature>
<dbReference type="GO" id="GO:0008270">
    <property type="term" value="F:zinc ion binding"/>
    <property type="evidence" value="ECO:0007669"/>
    <property type="project" value="InterPro"/>
</dbReference>
<feature type="transmembrane region" description="Helical" evidence="9">
    <location>
        <begin position="246"/>
        <end position="265"/>
    </location>
</feature>
<feature type="transmembrane region" description="Helical" evidence="9">
    <location>
        <begin position="311"/>
        <end position="329"/>
    </location>
</feature>
<feature type="transmembrane region" description="Helical" evidence="9">
    <location>
        <begin position="277"/>
        <end position="299"/>
    </location>
</feature>
<feature type="transmembrane region" description="Helical" evidence="9">
    <location>
        <begin position="93"/>
        <end position="121"/>
    </location>
</feature>
<evidence type="ECO:0000256" key="3">
    <source>
        <dbReference type="ARBA" id="ARBA00023015"/>
    </source>
</evidence>
<dbReference type="AlphaFoldDB" id="N1RZR3"/>
<dbReference type="GO" id="GO:0016020">
    <property type="term" value="C:membrane"/>
    <property type="evidence" value="ECO:0007669"/>
    <property type="project" value="UniProtKB-SubCell"/>
</dbReference>
<dbReference type="InterPro" id="IPR011701">
    <property type="entry name" value="MFS"/>
</dbReference>
<evidence type="ECO:0000259" key="10">
    <source>
        <dbReference type="SMART" id="SM00906"/>
    </source>
</evidence>
<comment type="subcellular location">
    <subcellularLocation>
        <location evidence="1">Membrane</location>
        <topology evidence="1">Multi-pass membrane protein</topology>
    </subcellularLocation>
</comment>
<gene>
    <name evidence="11" type="ORF">FOC4_g10000997</name>
</gene>
<dbReference type="GO" id="GO:0022857">
    <property type="term" value="F:transmembrane transporter activity"/>
    <property type="evidence" value="ECO:0007669"/>
    <property type="project" value="InterPro"/>
</dbReference>
<accession>N1RZR3</accession>
<evidence type="ECO:0000256" key="7">
    <source>
        <dbReference type="ARBA" id="ARBA00023242"/>
    </source>
</evidence>
<dbReference type="PANTHER" id="PTHR47171:SF2">
    <property type="entry name" value="TRANSCRIPTION FACTOR, PUTATIVE-RELATED"/>
    <property type="match status" value="1"/>
</dbReference>
<organism evidence="11 12">
    <name type="scientific">Fusarium oxysporum f. sp. cubense (strain race 4)</name>
    <name type="common">Panama disease fungus</name>
    <dbReference type="NCBI Taxonomy" id="2502994"/>
    <lineage>
        <taxon>Eukaryota</taxon>
        <taxon>Fungi</taxon>
        <taxon>Dikarya</taxon>
        <taxon>Ascomycota</taxon>
        <taxon>Pezizomycotina</taxon>
        <taxon>Sordariomycetes</taxon>
        <taxon>Hypocreomycetidae</taxon>
        <taxon>Hypocreales</taxon>
        <taxon>Nectriaceae</taxon>
        <taxon>Fusarium</taxon>
        <taxon>Fusarium oxysporum species complex</taxon>
    </lineage>
</organism>
<keyword evidence="5" id="KW-0804">Transcription</keyword>
<protein>
    <recommendedName>
        <fullName evidence="10">Xylanolytic transcriptional activator regulatory domain-containing protein</fullName>
    </recommendedName>
</protein>
<reference evidence="12" key="2">
    <citation type="journal article" date="2014" name="PLoS ONE">
        <title>Genome and Transcriptome Analysis of the Fungal Pathogen Fusarium oxysporum f. sp. cubense Causing Banana Vascular Wilt Disease.</title>
        <authorList>
            <person name="Guo L."/>
            <person name="Han L."/>
            <person name="Yang L."/>
            <person name="Zeng H."/>
            <person name="Fan D."/>
            <person name="Zhu Y."/>
            <person name="Feng Y."/>
            <person name="Wang G."/>
            <person name="Peng C."/>
            <person name="Jiang X."/>
            <person name="Zhou D."/>
            <person name="Ni P."/>
            <person name="Liang C."/>
            <person name="Liu L."/>
            <person name="Wang J."/>
            <person name="Mao C."/>
            <person name="Fang X."/>
            <person name="Peng M."/>
            <person name="Huang J."/>
        </authorList>
    </citation>
    <scope>NUCLEOTIDE SEQUENCE [LARGE SCALE GENOMIC DNA]</scope>
    <source>
        <strain evidence="12">race 4</strain>
    </source>
</reference>
<evidence type="ECO:0000256" key="5">
    <source>
        <dbReference type="ARBA" id="ARBA00023163"/>
    </source>
</evidence>
<dbReference type="Proteomes" id="UP000016929">
    <property type="component" value="Unassembled WGS sequence"/>
</dbReference>
<keyword evidence="4" id="KW-0238">DNA-binding</keyword>
<evidence type="ECO:0000313" key="11">
    <source>
        <dbReference type="EMBL" id="EMT69717.1"/>
    </source>
</evidence>
<evidence type="ECO:0000313" key="12">
    <source>
        <dbReference type="Proteomes" id="UP000016929"/>
    </source>
</evidence>
<dbReference type="HOGENOM" id="CLU_293735_0_0_1"/>
<keyword evidence="3" id="KW-0805">Transcription regulation</keyword>
<feature type="transmembrane region" description="Helical" evidence="9">
    <location>
        <begin position="150"/>
        <end position="171"/>
    </location>
</feature>
<evidence type="ECO:0000256" key="8">
    <source>
        <dbReference type="SAM" id="MobiDB-lite"/>
    </source>
</evidence>
<dbReference type="PANTHER" id="PTHR47171">
    <property type="entry name" value="FARA-RELATED"/>
    <property type="match status" value="1"/>
</dbReference>
<name>N1RZR3_FUSC4</name>
<dbReference type="InterPro" id="IPR052073">
    <property type="entry name" value="Amide_Lactam_Regulators"/>
</dbReference>
<feature type="region of interest" description="Disordered" evidence="8">
    <location>
        <begin position="479"/>
        <end position="546"/>
    </location>
</feature>
<dbReference type="CDD" id="cd12148">
    <property type="entry name" value="fungal_TF_MHR"/>
    <property type="match status" value="1"/>
</dbReference>
<dbReference type="InterPro" id="IPR036259">
    <property type="entry name" value="MFS_trans_sf"/>
</dbReference>
<dbReference type="GO" id="GO:0003677">
    <property type="term" value="F:DNA binding"/>
    <property type="evidence" value="ECO:0007669"/>
    <property type="project" value="UniProtKB-KW"/>
</dbReference>
<dbReference type="InterPro" id="IPR007219">
    <property type="entry name" value="XnlR_reg_dom"/>
</dbReference>
<dbReference type="Pfam" id="PF04082">
    <property type="entry name" value="Fungal_trans"/>
    <property type="match status" value="1"/>
</dbReference>
<dbReference type="EMBL" id="KB726359">
    <property type="protein sequence ID" value="EMT69717.1"/>
    <property type="molecule type" value="Genomic_DNA"/>
</dbReference>
<keyword evidence="12" id="KW-1185">Reference proteome</keyword>
<reference evidence="12" key="1">
    <citation type="submission" date="2012-09" db="EMBL/GenBank/DDBJ databases">
        <title>Genome sequencing and comparative transcriptomics of race 1 and race 4 of banana pathogen: Fusarium oxysporum f. sp. cubense.</title>
        <authorList>
            <person name="Fang X."/>
            <person name="Huang J."/>
        </authorList>
    </citation>
    <scope>NUCLEOTIDE SEQUENCE [LARGE SCALE GENOMIC DNA]</scope>
    <source>
        <strain evidence="12">race 4</strain>
    </source>
</reference>
<keyword evidence="2" id="KW-0862">Zinc</keyword>
<feature type="transmembrane region" description="Helical" evidence="9">
    <location>
        <begin position="56"/>
        <end position="73"/>
    </location>
</feature>
<evidence type="ECO:0000256" key="6">
    <source>
        <dbReference type="ARBA" id="ARBA00023180"/>
    </source>
</evidence>
<dbReference type="OrthoDB" id="10251155at2759"/>
<keyword evidence="6" id="KW-0325">Glycoprotein</keyword>
<dbReference type="SUPFAM" id="SSF103473">
    <property type="entry name" value="MFS general substrate transporter"/>
    <property type="match status" value="1"/>
</dbReference>
<feature type="transmembrane region" description="Helical" evidence="9">
    <location>
        <begin position="177"/>
        <end position="196"/>
    </location>
</feature>
<sequence>MAIQRTTSHDSSAEKQYATHIEGEAVVDEYLPLFPLLVNKSLEERQKIEKKLKRKLDWVFLPVVTLMLLMGYLDRINVANARLAGLPRWQMPAYVIAWSVVTACMAAMSSGWSFLVCRFMVGVAEGPFLPMVSLMTSSWYTKEEAPLRMAIWHAGNIASNIFSGLLAAGILENMNGLAGIVGLFVAAMGFWCIPNFPHNTGTYFMTPEMAEMAQYRMIVSAGGRSEDDEGGAWEGVKLACKDPFTWIYTVLHFGLIVALSFKDFFPSIVKTLGYSNLMTYLIQAPPYIFAYLATCVISWSSGRHMEHCWHIIGSTVACIIGVVIMISTLNAGARYFGMFLLCAGPFVGLNVSHPQRPRFLLTSQASLPRTSLSEWWHFDHCRLCHGHRRLPDLQMDPGMSAVLFNPTELIRIAGSLAKDRLTSANVCVKCGHKSFGALRRVPWPTNPAFADSRHPFLFWDKLVGISVFHNQDAKTARSNFELPRGGFSPPAQSSQRQQRPIQNACVHTLSQSKRRRGGAAPTAQQLDNSQSHNYSNQQSQRVSQSSGAGIVMPMEHASYQTPSTSQSTTYIGRGHYVTDDDEIDETSARAFAPAKIKIGPHASTQRETLVLWKALDIPPLAARQSLLSAFLDYCNLWTPVLEPKDIHELSHFDQKTTSLLLAQSLWLAGSRVTNSPSVVAFASSDDFYHRAKAVFWSGVETDGLSAIKASLMLQWYNPQAPEHISFDNSGFWLKIGVGIAHQIGLHRESPPGSSRAIRRRLWWSLVVRDSLISVAHGRPRVINLDDSDVQPPIPSDFPDSQFAFQLFSAWVDICQVLGDISSCCIRRHMSRTKRLYIESSLYRWATSLPQELQVAPSNQPTHSYLANSHNLPARQLYLPYFTSLIVLSRMQPAHSGGSVTATLAASFVARIFEDFLARDEIKVLAPISTRYCLISSMALVSVMPNKRLWDAVQPDLEILQLALTELSKRWRSAIGASRALQNAINKRRQRTSSSTAELRMDDKGSLEYFKMIDLGYCRIWSTLSQQMSSSPLATQDQIPEPIQPPGNDALATDPFMDPGAALDMGTFQFEHVENWILNDGFLFEP</sequence>
<dbReference type="GO" id="GO:0006351">
    <property type="term" value="P:DNA-templated transcription"/>
    <property type="evidence" value="ECO:0007669"/>
    <property type="project" value="InterPro"/>
</dbReference>
<evidence type="ECO:0000256" key="1">
    <source>
        <dbReference type="ARBA" id="ARBA00004141"/>
    </source>
</evidence>
<dbReference type="Gene3D" id="1.20.1250.20">
    <property type="entry name" value="MFS general substrate transporter like domains"/>
    <property type="match status" value="1"/>
</dbReference>
<dbReference type="SMART" id="SM00906">
    <property type="entry name" value="Fungal_trans"/>
    <property type="match status" value="1"/>
</dbReference>
<keyword evidence="9" id="KW-0812">Transmembrane</keyword>
<keyword evidence="7" id="KW-0539">Nucleus</keyword>
<keyword evidence="9" id="KW-1133">Transmembrane helix</keyword>
<proteinExistence type="predicted"/>
<evidence type="ECO:0000256" key="2">
    <source>
        <dbReference type="ARBA" id="ARBA00022833"/>
    </source>
</evidence>
<feature type="compositionally biased region" description="Low complexity" evidence="8">
    <location>
        <begin position="528"/>
        <end position="546"/>
    </location>
</feature>
<dbReference type="Pfam" id="PF07690">
    <property type="entry name" value="MFS_1"/>
    <property type="match status" value="1"/>
</dbReference>
<evidence type="ECO:0000256" key="9">
    <source>
        <dbReference type="SAM" id="Phobius"/>
    </source>
</evidence>